<dbReference type="Proteomes" id="UP000194236">
    <property type="component" value="Unassembled WGS sequence"/>
</dbReference>
<dbReference type="GO" id="GO:0015137">
    <property type="term" value="F:citrate transmembrane transporter activity"/>
    <property type="evidence" value="ECO:0007669"/>
    <property type="project" value="TreeGrafter"/>
</dbReference>
<accession>A0A1Y3BB53</accession>
<evidence type="ECO:0000256" key="1">
    <source>
        <dbReference type="ARBA" id="ARBA00004141"/>
    </source>
</evidence>
<evidence type="ECO:0000256" key="6">
    <source>
        <dbReference type="SAM" id="Phobius"/>
    </source>
</evidence>
<dbReference type="GO" id="GO:0005886">
    <property type="term" value="C:plasma membrane"/>
    <property type="evidence" value="ECO:0007669"/>
    <property type="project" value="TreeGrafter"/>
</dbReference>
<evidence type="ECO:0000313" key="8">
    <source>
        <dbReference type="Proteomes" id="UP000194236"/>
    </source>
</evidence>
<dbReference type="AlphaFoldDB" id="A0A1Y3BB53"/>
<dbReference type="PANTHER" id="PTHR10283">
    <property type="entry name" value="SOLUTE CARRIER FAMILY 13 MEMBER"/>
    <property type="match status" value="1"/>
</dbReference>
<feature type="transmembrane region" description="Helical" evidence="6">
    <location>
        <begin position="6"/>
        <end position="26"/>
    </location>
</feature>
<evidence type="ECO:0000256" key="5">
    <source>
        <dbReference type="ARBA" id="ARBA00023136"/>
    </source>
</evidence>
<protein>
    <submittedName>
        <fullName evidence="7">Solute carrier family 13-like protein</fullName>
    </submittedName>
</protein>
<proteinExistence type="inferred from homology"/>
<keyword evidence="4 6" id="KW-1133">Transmembrane helix</keyword>
<gene>
    <name evidence="7" type="ORF">BLA29_008696</name>
</gene>
<keyword evidence="3 6" id="KW-0812">Transmembrane</keyword>
<reference evidence="7 8" key="1">
    <citation type="submission" date="2017-03" db="EMBL/GenBank/DDBJ databases">
        <title>Genome Survey of Euroglyphus maynei.</title>
        <authorList>
            <person name="Arlian L.G."/>
            <person name="Morgan M.S."/>
            <person name="Rider S.D."/>
        </authorList>
    </citation>
    <scope>NUCLEOTIDE SEQUENCE [LARGE SCALE GENOMIC DNA]</scope>
    <source>
        <strain evidence="7">Arlian Lab</strain>
        <tissue evidence="7">Whole body</tissue>
    </source>
</reference>
<dbReference type="InterPro" id="IPR001898">
    <property type="entry name" value="SLC13A/DASS"/>
</dbReference>
<evidence type="ECO:0000313" key="7">
    <source>
        <dbReference type="EMBL" id="OTF77244.1"/>
    </source>
</evidence>
<evidence type="ECO:0000256" key="2">
    <source>
        <dbReference type="ARBA" id="ARBA00006772"/>
    </source>
</evidence>
<evidence type="ECO:0000256" key="3">
    <source>
        <dbReference type="ARBA" id="ARBA00022692"/>
    </source>
</evidence>
<dbReference type="GO" id="GO:0015141">
    <property type="term" value="F:succinate transmembrane transporter activity"/>
    <property type="evidence" value="ECO:0007669"/>
    <property type="project" value="TreeGrafter"/>
</dbReference>
<dbReference type="Pfam" id="PF00939">
    <property type="entry name" value="Na_sulph_symp"/>
    <property type="match status" value="1"/>
</dbReference>
<feature type="transmembrane region" description="Helical" evidence="6">
    <location>
        <begin position="47"/>
        <end position="65"/>
    </location>
</feature>
<keyword evidence="8" id="KW-1185">Reference proteome</keyword>
<name>A0A1Y3BB53_EURMA</name>
<feature type="transmembrane region" description="Helical" evidence="6">
    <location>
        <begin position="85"/>
        <end position="116"/>
    </location>
</feature>
<sequence>DIKDATPVILITILLFLVPANFHQFYATNNNKEIQRLLCWNIVKTKMSWGVIILLGGGSALAFGTEKSGLSNWFSQQLSQVQLDPIVTMILLAILSGSITEMASNVATANVILPVVSKLVSKILKKFSSHQSANYTKCRLFR</sequence>
<organism evidence="7 8">
    <name type="scientific">Euroglyphus maynei</name>
    <name type="common">Mayne's house dust mite</name>
    <dbReference type="NCBI Taxonomy" id="6958"/>
    <lineage>
        <taxon>Eukaryota</taxon>
        <taxon>Metazoa</taxon>
        <taxon>Ecdysozoa</taxon>
        <taxon>Arthropoda</taxon>
        <taxon>Chelicerata</taxon>
        <taxon>Arachnida</taxon>
        <taxon>Acari</taxon>
        <taxon>Acariformes</taxon>
        <taxon>Sarcoptiformes</taxon>
        <taxon>Astigmata</taxon>
        <taxon>Psoroptidia</taxon>
        <taxon>Analgoidea</taxon>
        <taxon>Pyroglyphidae</taxon>
        <taxon>Pyroglyphinae</taxon>
        <taxon>Euroglyphus</taxon>
    </lineage>
</organism>
<dbReference type="OrthoDB" id="6493944at2759"/>
<dbReference type="EMBL" id="MUJZ01033684">
    <property type="protein sequence ID" value="OTF77244.1"/>
    <property type="molecule type" value="Genomic_DNA"/>
</dbReference>
<evidence type="ECO:0000256" key="4">
    <source>
        <dbReference type="ARBA" id="ARBA00022989"/>
    </source>
</evidence>
<dbReference type="PANTHER" id="PTHR10283:SF82">
    <property type="entry name" value="SOLUTE CARRIER FAMILY 13 MEMBER 2"/>
    <property type="match status" value="1"/>
</dbReference>
<keyword evidence="5 6" id="KW-0472">Membrane</keyword>
<comment type="similarity">
    <text evidence="2">Belongs to the SLC13A/DASS transporter (TC 2.A.47) family. NADC subfamily.</text>
</comment>
<comment type="caution">
    <text evidence="7">The sequence shown here is derived from an EMBL/GenBank/DDBJ whole genome shotgun (WGS) entry which is preliminary data.</text>
</comment>
<comment type="subcellular location">
    <subcellularLocation>
        <location evidence="1">Membrane</location>
        <topology evidence="1">Multi-pass membrane protein</topology>
    </subcellularLocation>
</comment>
<feature type="non-terminal residue" evidence="7">
    <location>
        <position position="1"/>
    </location>
</feature>